<evidence type="ECO:0000256" key="13">
    <source>
        <dbReference type="SAM" id="SignalP"/>
    </source>
</evidence>
<keyword evidence="7" id="KW-1015">Disulfide bond</keyword>
<evidence type="ECO:0000256" key="12">
    <source>
        <dbReference type="ARBA" id="ARBA00029971"/>
    </source>
</evidence>
<evidence type="ECO:0000256" key="10">
    <source>
        <dbReference type="ARBA" id="ARBA00026049"/>
    </source>
</evidence>
<dbReference type="Pfam" id="PF00074">
    <property type="entry name" value="RnaseA"/>
    <property type="match status" value="1"/>
</dbReference>
<evidence type="ECO:0000259" key="14">
    <source>
        <dbReference type="SMART" id="SM00092"/>
    </source>
</evidence>
<evidence type="ECO:0000256" key="3">
    <source>
        <dbReference type="ARBA" id="ARBA00022722"/>
    </source>
</evidence>
<keyword evidence="4 13" id="KW-0732">Signal</keyword>
<keyword evidence="8" id="KW-0325">Glycoprotein</keyword>
<dbReference type="AlphaFoldDB" id="A0A6I9MKR2"/>
<dbReference type="GO" id="GO:0004540">
    <property type="term" value="F:RNA nuclease activity"/>
    <property type="evidence" value="ECO:0007669"/>
    <property type="project" value="TreeGrafter"/>
</dbReference>
<dbReference type="Proteomes" id="UP000694547">
    <property type="component" value="Chromosome 9"/>
</dbReference>
<dbReference type="GO" id="GO:0050830">
    <property type="term" value="P:defense response to Gram-positive bacterium"/>
    <property type="evidence" value="ECO:0007669"/>
    <property type="project" value="TreeGrafter"/>
</dbReference>
<dbReference type="Gene3D" id="3.10.130.10">
    <property type="entry name" value="Ribonuclease A-like domain"/>
    <property type="match status" value="1"/>
</dbReference>
<dbReference type="OrthoDB" id="9450033at2759"/>
<evidence type="ECO:0000256" key="9">
    <source>
        <dbReference type="ARBA" id="ARBA00025216"/>
    </source>
</evidence>
<feature type="chain" id="PRO_5044636019" description="Ribonuclease pancreatic" evidence="13">
    <location>
        <begin position="25"/>
        <end position="157"/>
    </location>
</feature>
<reference evidence="15 16" key="1">
    <citation type="submission" date="2018-10" db="EMBL/GenBank/DDBJ databases">
        <title>Improved assembly of the deer mouse Peromyscus maniculatus genome.</title>
        <authorList>
            <person name="Lassance J.-M."/>
            <person name="Hoekstra H.E."/>
        </authorList>
    </citation>
    <scope>NUCLEOTIDE SEQUENCE [LARGE SCALE GENOMIC DNA]</scope>
</reference>
<dbReference type="Ensembl" id="ENSPEMT00000032393.2">
    <property type="protein sequence ID" value="ENSPEMP00000027976.1"/>
    <property type="gene ID" value="ENSPEMG00000023630.2"/>
</dbReference>
<comment type="similarity">
    <text evidence="1">Belongs to the pancreatic ribonuclease family.</text>
</comment>
<dbReference type="GO" id="GO:0003676">
    <property type="term" value="F:nucleic acid binding"/>
    <property type="evidence" value="ECO:0007669"/>
    <property type="project" value="InterPro"/>
</dbReference>
<reference evidence="15" key="3">
    <citation type="submission" date="2025-09" db="UniProtKB">
        <authorList>
            <consortium name="Ensembl"/>
        </authorList>
    </citation>
    <scope>IDENTIFICATION</scope>
</reference>
<dbReference type="PRINTS" id="PR00794">
    <property type="entry name" value="RIBONUCLEASE"/>
</dbReference>
<gene>
    <name evidence="15" type="primary">LOC102910003</name>
</gene>
<dbReference type="GO" id="GO:0006935">
    <property type="term" value="P:chemotaxis"/>
    <property type="evidence" value="ECO:0007669"/>
    <property type="project" value="TreeGrafter"/>
</dbReference>
<dbReference type="PANTHER" id="PTHR11437:SF3">
    <property type="entry name" value="EOSINOPHIL CATIONIC PROTEIN"/>
    <property type="match status" value="1"/>
</dbReference>
<sequence>MGVKLLESRLCLLLLLGLVMVVASLQIPAHLTPSQWFEIQHVIMTSPRCTAAMRSVNRHTGRCKNLNSFLHTSFAAVVGVCGSMNVTCRNRTHSNCHNSSAQVSLTFCNLTGPGVNYTQCQYQTTQARKFYRVACDYRTPRDNRTYPVVPVHLDGIF</sequence>
<feature type="domain" description="Ribonuclease A-domain" evidence="14">
    <location>
        <begin position="30"/>
        <end position="157"/>
    </location>
</feature>
<dbReference type="GO" id="GO:0004519">
    <property type="term" value="F:endonuclease activity"/>
    <property type="evidence" value="ECO:0007669"/>
    <property type="project" value="UniProtKB-KW"/>
</dbReference>
<dbReference type="InterPro" id="IPR023412">
    <property type="entry name" value="RNaseA_domain"/>
</dbReference>
<evidence type="ECO:0000313" key="16">
    <source>
        <dbReference type="Proteomes" id="UP000694547"/>
    </source>
</evidence>
<evidence type="ECO:0000256" key="6">
    <source>
        <dbReference type="ARBA" id="ARBA00022801"/>
    </source>
</evidence>
<dbReference type="SMART" id="SM00092">
    <property type="entry name" value="RNAse_Pc"/>
    <property type="match status" value="1"/>
</dbReference>
<comment type="function">
    <text evidence="9">Endonuclease that catalyzes the cleavage of RNA on the 3' side of pyrimidine nucleotides. Acts on single-stranded and double-stranded RNA.</text>
</comment>
<protein>
    <recommendedName>
        <fullName evidence="2">Ribonuclease pancreatic</fullName>
    </recommendedName>
    <alternativeName>
        <fullName evidence="11">RNase 1</fullName>
    </alternativeName>
    <alternativeName>
        <fullName evidence="12">RNase A</fullName>
    </alternativeName>
</protein>
<reference evidence="15" key="2">
    <citation type="submission" date="2025-08" db="UniProtKB">
        <authorList>
            <consortium name="Ensembl"/>
        </authorList>
    </citation>
    <scope>IDENTIFICATION</scope>
</reference>
<keyword evidence="5" id="KW-0255">Endonuclease</keyword>
<dbReference type="FunFam" id="3.10.130.10:FF:000001">
    <property type="entry name" value="Ribonuclease pancreatic"/>
    <property type="match status" value="1"/>
</dbReference>
<comment type="subunit">
    <text evidence="10">Monomer. Interacts with and forms tight 1:1 complexes with RNH1. Dimerization of two such complexes may occur. Interaction with RNH1 inhibits this protein.</text>
</comment>
<dbReference type="GO" id="GO:0005615">
    <property type="term" value="C:extracellular space"/>
    <property type="evidence" value="ECO:0007669"/>
    <property type="project" value="TreeGrafter"/>
</dbReference>
<evidence type="ECO:0000256" key="8">
    <source>
        <dbReference type="ARBA" id="ARBA00023180"/>
    </source>
</evidence>
<dbReference type="InterPro" id="IPR001427">
    <property type="entry name" value="RNaseA"/>
</dbReference>
<feature type="signal peptide" evidence="13">
    <location>
        <begin position="1"/>
        <end position="24"/>
    </location>
</feature>
<accession>A0A6I9MKR2</accession>
<dbReference type="RefSeq" id="XP_042140781.1">
    <property type="nucleotide sequence ID" value="XM_042284847.1"/>
</dbReference>
<dbReference type="CDD" id="cd06265">
    <property type="entry name" value="RNase_A_canonical"/>
    <property type="match status" value="1"/>
</dbReference>
<dbReference type="GO" id="GO:0016787">
    <property type="term" value="F:hydrolase activity"/>
    <property type="evidence" value="ECO:0007669"/>
    <property type="project" value="UniProtKB-KW"/>
</dbReference>
<evidence type="ECO:0000313" key="15">
    <source>
        <dbReference type="Ensembl" id="ENSPEMP00000027976.1"/>
    </source>
</evidence>
<dbReference type="SUPFAM" id="SSF54076">
    <property type="entry name" value="RNase A-like"/>
    <property type="match status" value="1"/>
</dbReference>
<evidence type="ECO:0000256" key="1">
    <source>
        <dbReference type="ARBA" id="ARBA00005600"/>
    </source>
</evidence>
<evidence type="ECO:0000256" key="11">
    <source>
        <dbReference type="ARBA" id="ARBA00029964"/>
    </source>
</evidence>
<dbReference type="GeneTree" id="ENSGT00940000162253"/>
<proteinExistence type="inferred from homology"/>
<evidence type="ECO:0000256" key="5">
    <source>
        <dbReference type="ARBA" id="ARBA00022759"/>
    </source>
</evidence>
<dbReference type="InterPro" id="IPR036816">
    <property type="entry name" value="RNaseA-like_dom_sf"/>
</dbReference>
<keyword evidence="16" id="KW-1185">Reference proteome</keyword>
<evidence type="ECO:0000256" key="4">
    <source>
        <dbReference type="ARBA" id="ARBA00022729"/>
    </source>
</evidence>
<keyword evidence="3" id="KW-0540">Nuclease</keyword>
<keyword evidence="6" id="KW-0378">Hydrolase</keyword>
<dbReference type="GO" id="GO:0002227">
    <property type="term" value="P:innate immune response in mucosa"/>
    <property type="evidence" value="ECO:0007669"/>
    <property type="project" value="TreeGrafter"/>
</dbReference>
<dbReference type="PANTHER" id="PTHR11437">
    <property type="entry name" value="RIBONUCLEASE"/>
    <property type="match status" value="1"/>
</dbReference>
<evidence type="ECO:0000256" key="2">
    <source>
        <dbReference type="ARBA" id="ARBA00015595"/>
    </source>
</evidence>
<name>A0A6I9MKR2_PERMB</name>
<organism evidence="15 16">
    <name type="scientific">Peromyscus maniculatus bairdii</name>
    <name type="common">Prairie deer mouse</name>
    <dbReference type="NCBI Taxonomy" id="230844"/>
    <lineage>
        <taxon>Eukaryota</taxon>
        <taxon>Metazoa</taxon>
        <taxon>Chordata</taxon>
        <taxon>Craniata</taxon>
        <taxon>Vertebrata</taxon>
        <taxon>Euteleostomi</taxon>
        <taxon>Mammalia</taxon>
        <taxon>Eutheria</taxon>
        <taxon>Euarchontoglires</taxon>
        <taxon>Glires</taxon>
        <taxon>Rodentia</taxon>
        <taxon>Myomorpha</taxon>
        <taxon>Muroidea</taxon>
        <taxon>Cricetidae</taxon>
        <taxon>Neotominae</taxon>
        <taxon>Peromyscus</taxon>
    </lineage>
</organism>
<evidence type="ECO:0000256" key="7">
    <source>
        <dbReference type="ARBA" id="ARBA00023157"/>
    </source>
</evidence>